<dbReference type="Proteomes" id="UP000192775">
    <property type="component" value="Chromosome"/>
</dbReference>
<keyword evidence="3" id="KW-1185">Reference proteome</keyword>
<evidence type="ECO:0000313" key="2">
    <source>
        <dbReference type="EMBL" id="ARJ04094.1"/>
    </source>
</evidence>
<dbReference type="SUPFAM" id="SSF53474">
    <property type="entry name" value="alpha/beta-Hydrolases"/>
    <property type="match status" value="1"/>
</dbReference>
<gene>
    <name evidence="2" type="ORF">B5808_01785</name>
</gene>
<dbReference type="KEGG" id="cphy:B5808_01785"/>
<proteinExistence type="predicted"/>
<protein>
    <submittedName>
        <fullName evidence="2">Uncharacterized protein</fullName>
    </submittedName>
</protein>
<sequence length="251" mass="26270">MADLFDRVAREPDSVAAYGAHPAQVVDVYRSAEWGPTVLLVHGGYWRARYDRMHLRPMAEALASRGLTVVLPEYRRIGDEGGGWPAALDDVRAAVEWASSAGLAPDVVAGHSAGGHLAVRAFTEAPGREAWVGLAATPLVVALAGVLDLAEAHRGRYSDDAVGELLSVDAPGFAERLASADPLGLPSPVGGVHLVHGTADEDVPVVQSRSYARAHPDAALSELEGADHFDLIDPTAPAFAAVVEALTAPRS</sequence>
<reference evidence="2 3" key="1">
    <citation type="submission" date="2017-04" db="EMBL/GenBank/DDBJ databases">
        <authorList>
            <person name="Afonso C.L."/>
            <person name="Miller P.J."/>
            <person name="Scott M.A."/>
            <person name="Spackman E."/>
            <person name="Goraichik I."/>
            <person name="Dimitrov K.M."/>
            <person name="Suarez D.L."/>
            <person name="Swayne D.E."/>
        </authorList>
    </citation>
    <scope>NUCLEOTIDE SEQUENCE [LARGE SCALE GENOMIC DNA]</scope>
    <source>
        <strain evidence="3">XA(T)</strain>
    </source>
</reference>
<keyword evidence="1" id="KW-0378">Hydrolase</keyword>
<dbReference type="AlphaFoldDB" id="A0A1X9LFY7"/>
<accession>A0A1X9LFY7</accession>
<name>A0A1X9LFY7_9MICO</name>
<dbReference type="EMBL" id="CP020715">
    <property type="protein sequence ID" value="ARJ04094.1"/>
    <property type="molecule type" value="Genomic_DNA"/>
</dbReference>
<dbReference type="Gene3D" id="3.40.50.1820">
    <property type="entry name" value="alpha/beta hydrolase"/>
    <property type="match status" value="1"/>
</dbReference>
<evidence type="ECO:0000313" key="3">
    <source>
        <dbReference type="Proteomes" id="UP000192775"/>
    </source>
</evidence>
<organism evidence="2 3">
    <name type="scientific">Cnuibacter physcomitrellae</name>
    <dbReference type="NCBI Taxonomy" id="1619308"/>
    <lineage>
        <taxon>Bacteria</taxon>
        <taxon>Bacillati</taxon>
        <taxon>Actinomycetota</taxon>
        <taxon>Actinomycetes</taxon>
        <taxon>Micrococcales</taxon>
        <taxon>Microbacteriaceae</taxon>
        <taxon>Cnuibacter</taxon>
    </lineage>
</organism>
<dbReference type="InterPro" id="IPR049492">
    <property type="entry name" value="BD-FAE-like_dom"/>
</dbReference>
<dbReference type="InterPro" id="IPR029058">
    <property type="entry name" value="AB_hydrolase_fold"/>
</dbReference>
<dbReference type="STRING" id="1619308.B5808_01785"/>
<dbReference type="InterPro" id="IPR050300">
    <property type="entry name" value="GDXG_lipolytic_enzyme"/>
</dbReference>
<dbReference type="Pfam" id="PF20434">
    <property type="entry name" value="BD-FAE"/>
    <property type="match status" value="1"/>
</dbReference>
<dbReference type="GO" id="GO:0016787">
    <property type="term" value="F:hydrolase activity"/>
    <property type="evidence" value="ECO:0007669"/>
    <property type="project" value="UniProtKB-KW"/>
</dbReference>
<dbReference type="PANTHER" id="PTHR48081:SF33">
    <property type="entry name" value="KYNURENINE FORMAMIDASE"/>
    <property type="match status" value="1"/>
</dbReference>
<dbReference type="PANTHER" id="PTHR48081">
    <property type="entry name" value="AB HYDROLASE SUPERFAMILY PROTEIN C4A8.06C"/>
    <property type="match status" value="1"/>
</dbReference>
<evidence type="ECO:0000256" key="1">
    <source>
        <dbReference type="ARBA" id="ARBA00022801"/>
    </source>
</evidence>
<dbReference type="RefSeq" id="WP_085017906.1">
    <property type="nucleotide sequence ID" value="NZ_BMHD01000001.1"/>
</dbReference>